<dbReference type="Gene3D" id="2.130.10.10">
    <property type="entry name" value="YVTN repeat-like/Quinoprotein amine dehydrogenase"/>
    <property type="match status" value="1"/>
</dbReference>
<dbReference type="Pfam" id="PF16756">
    <property type="entry name" value="PALB2_WD40"/>
    <property type="match status" value="1"/>
</dbReference>
<dbReference type="OrthoDB" id="9936560at2759"/>
<feature type="compositionally biased region" description="Basic and acidic residues" evidence="1">
    <location>
        <begin position="921"/>
        <end position="949"/>
    </location>
</feature>
<feature type="compositionally biased region" description="Low complexity" evidence="1">
    <location>
        <begin position="993"/>
        <end position="1008"/>
    </location>
</feature>
<feature type="compositionally biased region" description="Polar residues" evidence="1">
    <location>
        <begin position="492"/>
        <end position="525"/>
    </location>
</feature>
<feature type="compositionally biased region" description="Polar residues" evidence="1">
    <location>
        <begin position="554"/>
        <end position="573"/>
    </location>
</feature>
<feature type="compositionally biased region" description="Low complexity" evidence="1">
    <location>
        <begin position="196"/>
        <end position="210"/>
    </location>
</feature>
<feature type="compositionally biased region" description="Polar residues" evidence="1">
    <location>
        <begin position="61"/>
        <end position="99"/>
    </location>
</feature>
<accession>A0A3Q3LBP3</accession>
<dbReference type="CTD" id="79728"/>
<dbReference type="GO" id="GO:0005654">
    <property type="term" value="C:nucleoplasm"/>
    <property type="evidence" value="ECO:0007669"/>
    <property type="project" value="TreeGrafter"/>
</dbReference>
<dbReference type="GO" id="GO:0000724">
    <property type="term" value="P:double-strand break repair via homologous recombination"/>
    <property type="evidence" value="ECO:0007669"/>
    <property type="project" value="InterPro"/>
</dbReference>
<dbReference type="InterPro" id="IPR031920">
    <property type="entry name" value="PALB2_WD40"/>
</dbReference>
<dbReference type="SUPFAM" id="SSF50978">
    <property type="entry name" value="WD40 repeat-like"/>
    <property type="match status" value="1"/>
</dbReference>
<organism evidence="3 4">
    <name type="scientific">Mastacembelus armatus</name>
    <name type="common">zig-zag eel</name>
    <dbReference type="NCBI Taxonomy" id="205130"/>
    <lineage>
        <taxon>Eukaryota</taxon>
        <taxon>Metazoa</taxon>
        <taxon>Chordata</taxon>
        <taxon>Craniata</taxon>
        <taxon>Vertebrata</taxon>
        <taxon>Euteleostomi</taxon>
        <taxon>Actinopterygii</taxon>
        <taxon>Neopterygii</taxon>
        <taxon>Teleostei</taxon>
        <taxon>Neoteleostei</taxon>
        <taxon>Acanthomorphata</taxon>
        <taxon>Anabantaria</taxon>
        <taxon>Synbranchiformes</taxon>
        <taxon>Mastacembelidae</taxon>
        <taxon>Mastacembelus</taxon>
    </lineage>
</organism>
<feature type="region of interest" description="Disordered" evidence="1">
    <location>
        <begin position="905"/>
        <end position="951"/>
    </location>
</feature>
<dbReference type="RefSeq" id="XP_026158451.1">
    <property type="nucleotide sequence ID" value="XM_026302666.1"/>
</dbReference>
<reference evidence="3" key="1">
    <citation type="submission" date="2025-08" db="UniProtKB">
        <authorList>
            <consortium name="Ensembl"/>
        </authorList>
    </citation>
    <scope>IDENTIFICATION</scope>
</reference>
<feature type="region of interest" description="Disordered" evidence="1">
    <location>
        <begin position="61"/>
        <end position="239"/>
    </location>
</feature>
<feature type="region of interest" description="Disordered" evidence="1">
    <location>
        <begin position="993"/>
        <end position="1061"/>
    </location>
</feature>
<dbReference type="STRING" id="205130.ENSMAMP00000010722"/>
<feature type="compositionally biased region" description="Basic residues" evidence="1">
    <location>
        <begin position="387"/>
        <end position="397"/>
    </location>
</feature>
<evidence type="ECO:0000313" key="4">
    <source>
        <dbReference type="Proteomes" id="UP000261640"/>
    </source>
</evidence>
<dbReference type="PANTHER" id="PTHR14662">
    <property type="entry name" value="PARTNER AND LOCALIZER OF BRCA2"/>
    <property type="match status" value="1"/>
</dbReference>
<dbReference type="Ensembl" id="ENSMAMT00000010999.2">
    <property type="protein sequence ID" value="ENSMAMP00000010722.2"/>
    <property type="gene ID" value="ENSMAMG00000007244.2"/>
</dbReference>
<dbReference type="GeneTree" id="ENSGT00390000014423"/>
<dbReference type="InterPro" id="IPR015943">
    <property type="entry name" value="WD40/YVTN_repeat-like_dom_sf"/>
</dbReference>
<feature type="compositionally biased region" description="Low complexity" evidence="1">
    <location>
        <begin position="1046"/>
        <end position="1057"/>
    </location>
</feature>
<dbReference type="InterPro" id="IPR042417">
    <property type="entry name" value="PALB2"/>
</dbReference>
<dbReference type="InterPro" id="IPR036322">
    <property type="entry name" value="WD40_repeat_dom_sf"/>
</dbReference>
<dbReference type="GeneID" id="113127824"/>
<evidence type="ECO:0000313" key="3">
    <source>
        <dbReference type="Ensembl" id="ENSMAMP00000010722.2"/>
    </source>
</evidence>
<feature type="region of interest" description="Disordered" evidence="1">
    <location>
        <begin position="380"/>
        <end position="573"/>
    </location>
</feature>
<evidence type="ECO:0000256" key="1">
    <source>
        <dbReference type="SAM" id="MobiDB-lite"/>
    </source>
</evidence>
<evidence type="ECO:0000259" key="2">
    <source>
        <dbReference type="Pfam" id="PF16756"/>
    </source>
</evidence>
<feature type="compositionally biased region" description="Basic and acidic residues" evidence="1">
    <location>
        <begin position="145"/>
        <end position="187"/>
    </location>
</feature>
<keyword evidence="4" id="KW-1185">Reference proteome</keyword>
<feature type="compositionally biased region" description="Polar residues" evidence="1">
    <location>
        <begin position="442"/>
        <end position="462"/>
    </location>
</feature>
<sequence>MEHSVGDILPCEEKLRTTLYGDDTEKLRRKLALLQKEYIRTAHRLQRAERLDAVRRHVRSRITQQNQQDQSNPEVTSNPCLNPKTLDSTDTTSQCQKLTEGSADSDHSKRSQVIRFQLPSDSSNDITRGHRSSPAMRLRSRQSRQRWERRSVEACKITDDKDKGQEQNERMETAREEGQEEKVKLTEADVDESDEPLSASESESPSLLLPHWNRDTNNKTGDMEGTEMQRYQQQREKETELRTEWKQELESSSFPFKYWKDSLQTEERRLDGSLNGQRKEMQGAEDVKCIREQREIKVCEENSNKDAEQNAAEKIENKTKHNTMEIKENRAGIEGAEKRVGVLDSCTLVEGLLFPAEYYVRTTRRMTISQTQPDMQAIILSQLSTGRQRRRRGRGRGLNRNTHTSEHSNQHVPSADSPSQTDAPVDPHKSSYVQAPDASPELASNNQSSNEISDQTSASPLLTTREAFTSAAACATRPRRGRRRGRGRGRGTSQTPRSSLNTNHLGHGQTSNNTRTSGTPVSCSPSVHVADGPQPCLTLQEDAPVPDGPPPASIHSTAMLHSSGEQGAQSCPASGSLQKVYPIFVKSSISTSSQMNTSGANWQSLLLPSPPPTQTPIHPLPFQSLGLLVSSIRNFDVNQDFHLPDDQFASLKLHKLRKVAVESGVEYFTSPSNNTRSSYRRSDTFCASSNEPVIPCSLPLSLTPTISDPLNFTDHKQTTTQCEELHNLSTDHRLASQALPEGLSKQDTRETCGEQQTENLHTETHICSTDSVSVTEDCDANVINQYKEHETVTLNSHNQNSISASNTHRSLHQPVKPYLNHVDRAAGNVMDQVIGHLDELKIQQLASEKQTDCAGVVHPLKDQLPETHLTEHKAIVSPLSFDCPLQETLDKPSNKCTATVAFNDIESPEDSNGKHLTVKSPARDSKEPCKLTARSPKDRSVENKDEEKSIVPQSAYSELILSSPLASAPCPLITPPVPSSALLSSPTLPSLGFTPRSTLPPTSSPAAPCLTLPPSHSPSTQALSPPPLSPFPSLACPPASQPPVSPSSQNPSSLQPSNAHDQCQKVETATCPTVSSIHPQGSGGEVGVRTEETKKHVLRCTYTLKAPAGGCVVDACCLTGHAGDLCVAAAGKWAVCLWSQISANNWSLTHTWTFNKPVINVFPVPDAAGLICVTLGQLEIREVRILSCSSLVQVLLCDGSIQAVVGVSNSRVITSSDSAAGSTLQVFDMSDNNSTLSSQPLVSPGVCVGALASVDGLPDALIGTDECKHLFIWNVKTGQLLRTVTLGDDLSHTACLRGYSCCGVLFVLLQHQLLSSLEEEENEAKVKDQIFSEEGKEEEKKTAFFSLVAVNPVSGKSVLATRLYPPKAWSGRLCEADVSSCTVVGLSQSGCVCVWELRNRGASGMVWAPESEGWQLARWGGQDMLLTGHHNGNITLHCYRSCQT</sequence>
<proteinExistence type="predicted"/>
<dbReference type="RefSeq" id="XP_026158453.1">
    <property type="nucleotide sequence ID" value="XM_026302668.1"/>
</dbReference>
<reference evidence="3" key="2">
    <citation type="submission" date="2025-09" db="UniProtKB">
        <authorList>
            <consortium name="Ensembl"/>
        </authorList>
    </citation>
    <scope>IDENTIFICATION</scope>
</reference>
<feature type="compositionally biased region" description="Basic residues" evidence="1">
    <location>
        <begin position="477"/>
        <end position="489"/>
    </location>
</feature>
<feature type="domain" description="Partner and localiser of BRCA2 WD40" evidence="2">
    <location>
        <begin position="1090"/>
        <end position="1436"/>
    </location>
</feature>
<feature type="compositionally biased region" description="Polar residues" evidence="1">
    <location>
        <begin position="410"/>
        <end position="422"/>
    </location>
</feature>
<dbReference type="GO" id="GO:0003677">
    <property type="term" value="F:DNA binding"/>
    <property type="evidence" value="ECO:0007669"/>
    <property type="project" value="InterPro"/>
</dbReference>
<protein>
    <submittedName>
        <fullName evidence="3">Partner and localizer of BRCA2</fullName>
    </submittedName>
</protein>
<dbReference type="RefSeq" id="XP_026158452.1">
    <property type="nucleotide sequence ID" value="XM_026302667.1"/>
</dbReference>
<name>A0A3Q3LBP3_9TELE</name>
<dbReference type="Proteomes" id="UP000261640">
    <property type="component" value="Unplaced"/>
</dbReference>
<dbReference type="PANTHER" id="PTHR14662:SF2">
    <property type="entry name" value="PARTNER AND LOCALIZER OF BRCA2"/>
    <property type="match status" value="1"/>
</dbReference>
<dbReference type="InParanoid" id="A0A3Q3LBP3"/>